<name>A0A317TBD3_9CHLB</name>
<dbReference type="Pfam" id="PF01935">
    <property type="entry name" value="DUF87"/>
    <property type="match status" value="1"/>
</dbReference>
<dbReference type="OrthoDB" id="9806951at2"/>
<accession>A0A317TBD3</accession>
<dbReference type="AlphaFoldDB" id="A0A317TBD3"/>
<dbReference type="InterPro" id="IPR002789">
    <property type="entry name" value="HerA_central"/>
</dbReference>
<reference evidence="5" key="1">
    <citation type="submission" date="2017-10" db="EMBL/GenBank/DDBJ databases">
        <authorList>
            <person name="Gaisin V.A."/>
            <person name="Rysina M.S."/>
            <person name="Grouzdev D.S."/>
        </authorList>
    </citation>
    <scope>NUCLEOTIDE SEQUENCE [LARGE SCALE GENOMIC DNA]</scope>
    <source>
        <strain evidence="5">V1</strain>
    </source>
</reference>
<dbReference type="PANTHER" id="PTHR30121:SF6">
    <property type="entry name" value="SLR6007 PROTEIN"/>
    <property type="match status" value="1"/>
</dbReference>
<evidence type="ECO:0000259" key="3">
    <source>
        <dbReference type="Pfam" id="PF01935"/>
    </source>
</evidence>
<evidence type="ECO:0000256" key="1">
    <source>
        <dbReference type="SAM" id="Coils"/>
    </source>
</evidence>
<dbReference type="Proteomes" id="UP000246278">
    <property type="component" value="Unassembled WGS sequence"/>
</dbReference>
<organism evidence="4 5">
    <name type="scientific">Prosthecochloris marina</name>
    <dbReference type="NCBI Taxonomy" id="2017681"/>
    <lineage>
        <taxon>Bacteria</taxon>
        <taxon>Pseudomonadati</taxon>
        <taxon>Chlorobiota</taxon>
        <taxon>Chlorobiia</taxon>
        <taxon>Chlorobiales</taxon>
        <taxon>Chlorobiaceae</taxon>
        <taxon>Prosthecochloris</taxon>
    </lineage>
</organism>
<feature type="region of interest" description="Disordered" evidence="2">
    <location>
        <begin position="467"/>
        <end position="511"/>
    </location>
</feature>
<dbReference type="InterPro" id="IPR027417">
    <property type="entry name" value="P-loop_NTPase"/>
</dbReference>
<evidence type="ECO:0000313" key="4">
    <source>
        <dbReference type="EMBL" id="PWW83091.1"/>
    </source>
</evidence>
<feature type="coiled-coil region" evidence="1">
    <location>
        <begin position="757"/>
        <end position="795"/>
    </location>
</feature>
<sequence>MIMSTEKLGSFFLGDQYDLTAKKRLDVPIHYDSRDLTTHAVCVGMTGSGKTGLCIGLLEEAALDKIPTIMIDPKGDITNLLLQFPELKPENFKPWINADDARRKNMSIEAYAKVTAEKWKTGLADWGIGSERMNALKDSADYTIFTPGSGAGIPVSILGSLAAPKLDFESNKESILERINGTVTALLGLAGQNVDPLRSREAILLAGIFEHFWKKGQNLDLGKLILSIQEPPMQQVGVFDIDTFFPKKERFQLSMSFNNLMASPGFENWLQGDTLDIDQMMFTADGKPRHSIFYLAHLPDSERMFFVTLLLENMLTWMRTQPGTTSLRALLYFDEVYGFLPPVSEPSSKRPLMTMLKQARAFGLGCVLVTQNPVDIDYKGLTNAGTWFIGKLQAERDKDRVLEGLKNAINEAGGNSEAVDYDSMIAQLGSRIFLLHNVHDDKPIVFHTRWAMSYLRGPLTKPQVRELMQQKKSSTNPSAQPSLSAKKPVRSDIPVPLPDLKPATPEGYLPQKPSLDPSIRQIFLPLMVSPHEALQSVEEGSLSNSYSIGLIYQPALFGLADVYFVDKRRNIKEKTEKKLLLRLTENSIVPDWNDAEELMIDTKLMNRNPERPDNALGPFFKPLKDTVNSEKKIRTLSKQLEDQLYYNERKSIAVHDDLKLFQHPAEPFRDFMIRISQAAREKRDEETDALEATFEKQVERLEKKLRKEQRELAEDELEHENRKRQELFSIGETVLGFFMGKRSTSKIGTALNKRRMTAKAKADIEESHEEIEELREEIEELEEELKARVEAITNKWENIRETVGKDELAPRRTDIVIHSVNLAWLPFWSIAWDDGVVEKKKTIEAFRQLTS</sequence>
<feature type="compositionally biased region" description="Polar residues" evidence="2">
    <location>
        <begin position="470"/>
        <end position="483"/>
    </location>
</feature>
<dbReference type="RefSeq" id="WP_110021973.1">
    <property type="nucleotide sequence ID" value="NZ_PDNZ01000001.1"/>
</dbReference>
<gene>
    <name evidence="4" type="ORF">CR164_00570</name>
</gene>
<comment type="caution">
    <text evidence="4">The sequence shown here is derived from an EMBL/GenBank/DDBJ whole genome shotgun (WGS) entry which is preliminary data.</text>
</comment>
<dbReference type="PANTHER" id="PTHR30121">
    <property type="entry name" value="UNCHARACTERIZED PROTEIN YJGR-RELATED"/>
    <property type="match status" value="1"/>
</dbReference>
<proteinExistence type="predicted"/>
<keyword evidence="5" id="KW-1185">Reference proteome</keyword>
<dbReference type="Gene3D" id="3.40.50.300">
    <property type="entry name" value="P-loop containing nucleotide triphosphate hydrolases"/>
    <property type="match status" value="2"/>
</dbReference>
<dbReference type="InterPro" id="IPR051162">
    <property type="entry name" value="T4SS_component"/>
</dbReference>
<evidence type="ECO:0000256" key="2">
    <source>
        <dbReference type="SAM" id="MobiDB-lite"/>
    </source>
</evidence>
<evidence type="ECO:0000313" key="5">
    <source>
        <dbReference type="Proteomes" id="UP000246278"/>
    </source>
</evidence>
<dbReference type="SUPFAM" id="SSF52540">
    <property type="entry name" value="P-loop containing nucleoside triphosphate hydrolases"/>
    <property type="match status" value="1"/>
</dbReference>
<keyword evidence="1" id="KW-0175">Coiled coil</keyword>
<feature type="domain" description="Helicase HerA central" evidence="3">
    <location>
        <begin position="22"/>
        <end position="85"/>
    </location>
</feature>
<protein>
    <recommendedName>
        <fullName evidence="3">Helicase HerA central domain-containing protein</fullName>
    </recommendedName>
</protein>
<feature type="coiled-coil region" evidence="1">
    <location>
        <begin position="691"/>
        <end position="725"/>
    </location>
</feature>
<dbReference type="EMBL" id="PDNZ01000001">
    <property type="protein sequence ID" value="PWW83091.1"/>
    <property type="molecule type" value="Genomic_DNA"/>
</dbReference>